<evidence type="ECO:0000259" key="5">
    <source>
        <dbReference type="Pfam" id="PF16095"/>
    </source>
</evidence>
<feature type="region of interest" description="Disordered" evidence="2">
    <location>
        <begin position="533"/>
        <end position="560"/>
    </location>
</feature>
<dbReference type="SUPFAM" id="SSF52540">
    <property type="entry name" value="P-loop containing nucleoside triphosphate hydrolases"/>
    <property type="match status" value="1"/>
</dbReference>
<protein>
    <submittedName>
        <fullName evidence="7">Uncharacterized protein LOC111114492 isoform X1</fullName>
    </submittedName>
</protein>
<accession>A0A8B8BYY6</accession>
<evidence type="ECO:0000256" key="3">
    <source>
        <dbReference type="SAM" id="Phobius"/>
    </source>
</evidence>
<gene>
    <name evidence="7" type="primary">LOC111114492</name>
</gene>
<dbReference type="InterPro" id="IPR036388">
    <property type="entry name" value="WH-like_DNA-bd_sf"/>
</dbReference>
<feature type="domain" description="COR" evidence="5">
    <location>
        <begin position="808"/>
        <end position="952"/>
    </location>
</feature>
<feature type="region of interest" description="Disordered" evidence="2">
    <location>
        <begin position="246"/>
        <end position="270"/>
    </location>
</feature>
<dbReference type="GO" id="GO:0061630">
    <property type="term" value="F:ubiquitin protein ligase activity"/>
    <property type="evidence" value="ECO:0007669"/>
    <property type="project" value="TreeGrafter"/>
</dbReference>
<evidence type="ECO:0000256" key="2">
    <source>
        <dbReference type="SAM" id="MobiDB-lite"/>
    </source>
</evidence>
<reference evidence="7" key="1">
    <citation type="submission" date="2025-08" db="UniProtKB">
        <authorList>
            <consortium name="RefSeq"/>
        </authorList>
    </citation>
    <scope>IDENTIFICATION</scope>
    <source>
        <tissue evidence="7">Whole sample</tissue>
    </source>
</reference>
<dbReference type="InterPro" id="IPR050952">
    <property type="entry name" value="TRIM-NHL_E3_ligases"/>
</dbReference>
<keyword evidence="4" id="KW-0732">Signal</keyword>
<dbReference type="InterPro" id="IPR032171">
    <property type="entry name" value="COR-A"/>
</dbReference>
<keyword evidence="1" id="KW-0677">Repeat</keyword>
<dbReference type="Gene3D" id="1.10.10.10">
    <property type="entry name" value="Winged helix-like DNA-binding domain superfamily/Winged helix DNA-binding domain"/>
    <property type="match status" value="1"/>
</dbReference>
<name>A0A8B8BYY6_CRAVI</name>
<dbReference type="KEGG" id="cvn:111114492"/>
<keyword evidence="3" id="KW-1133">Transmembrane helix</keyword>
<dbReference type="PANTHER" id="PTHR24104:SF25">
    <property type="entry name" value="PROTEIN LIN-41"/>
    <property type="match status" value="1"/>
</dbReference>
<feature type="signal peptide" evidence="4">
    <location>
        <begin position="1"/>
        <end position="28"/>
    </location>
</feature>
<dbReference type="GO" id="GO:0043161">
    <property type="term" value="P:proteasome-mediated ubiquitin-dependent protein catabolic process"/>
    <property type="evidence" value="ECO:0007669"/>
    <property type="project" value="TreeGrafter"/>
</dbReference>
<proteinExistence type="predicted"/>
<keyword evidence="3" id="KW-0812">Transmembrane</keyword>
<feature type="region of interest" description="Disordered" evidence="2">
    <location>
        <begin position="288"/>
        <end position="312"/>
    </location>
</feature>
<dbReference type="Gene3D" id="2.120.10.30">
    <property type="entry name" value="TolB, C-terminal domain"/>
    <property type="match status" value="1"/>
</dbReference>
<dbReference type="GeneID" id="111114492"/>
<dbReference type="Gene3D" id="3.40.50.300">
    <property type="entry name" value="P-loop containing nucleotide triphosphate hydrolases"/>
    <property type="match status" value="1"/>
</dbReference>
<dbReference type="GO" id="GO:0000209">
    <property type="term" value="P:protein polyubiquitination"/>
    <property type="evidence" value="ECO:0007669"/>
    <property type="project" value="TreeGrafter"/>
</dbReference>
<feature type="compositionally biased region" description="Polar residues" evidence="2">
    <location>
        <begin position="584"/>
        <end position="597"/>
    </location>
</feature>
<evidence type="ECO:0000313" key="6">
    <source>
        <dbReference type="Proteomes" id="UP000694844"/>
    </source>
</evidence>
<dbReference type="RefSeq" id="XP_022308520.1">
    <property type="nucleotide sequence ID" value="XM_022452812.1"/>
</dbReference>
<dbReference type="InterPro" id="IPR027417">
    <property type="entry name" value="P-loop_NTPase"/>
</dbReference>
<evidence type="ECO:0000256" key="1">
    <source>
        <dbReference type="ARBA" id="ARBA00022737"/>
    </source>
</evidence>
<dbReference type="InterPro" id="IPR011042">
    <property type="entry name" value="6-blade_b-propeller_TolB-like"/>
</dbReference>
<dbReference type="Proteomes" id="UP000694844">
    <property type="component" value="Chromosome 9"/>
</dbReference>
<dbReference type="PANTHER" id="PTHR24104">
    <property type="entry name" value="E3 UBIQUITIN-PROTEIN LIGASE NHLRC1-RELATED"/>
    <property type="match status" value="1"/>
</dbReference>
<feature type="transmembrane region" description="Helical" evidence="3">
    <location>
        <begin position="190"/>
        <end position="212"/>
    </location>
</feature>
<dbReference type="OrthoDB" id="5962960at2759"/>
<evidence type="ECO:0000256" key="4">
    <source>
        <dbReference type="SAM" id="SignalP"/>
    </source>
</evidence>
<organism evidence="6 7">
    <name type="scientific">Crassostrea virginica</name>
    <name type="common">Eastern oyster</name>
    <dbReference type="NCBI Taxonomy" id="6565"/>
    <lineage>
        <taxon>Eukaryota</taxon>
        <taxon>Metazoa</taxon>
        <taxon>Spiralia</taxon>
        <taxon>Lophotrochozoa</taxon>
        <taxon>Mollusca</taxon>
        <taxon>Bivalvia</taxon>
        <taxon>Autobranchia</taxon>
        <taxon>Pteriomorphia</taxon>
        <taxon>Ostreida</taxon>
        <taxon>Ostreoidea</taxon>
        <taxon>Ostreidae</taxon>
        <taxon>Crassostrea</taxon>
    </lineage>
</organism>
<keyword evidence="3" id="KW-0472">Membrane</keyword>
<feature type="compositionally biased region" description="Acidic residues" evidence="2">
    <location>
        <begin position="548"/>
        <end position="557"/>
    </location>
</feature>
<dbReference type="GO" id="GO:0008270">
    <property type="term" value="F:zinc ion binding"/>
    <property type="evidence" value="ECO:0007669"/>
    <property type="project" value="UniProtKB-KW"/>
</dbReference>
<dbReference type="Pfam" id="PF16095">
    <property type="entry name" value="COR-A"/>
    <property type="match status" value="1"/>
</dbReference>
<dbReference type="SUPFAM" id="SSF101898">
    <property type="entry name" value="NHL repeat"/>
    <property type="match status" value="1"/>
</dbReference>
<keyword evidence="6" id="KW-1185">Reference proteome</keyword>
<feature type="region of interest" description="Disordered" evidence="2">
    <location>
        <begin position="573"/>
        <end position="610"/>
    </location>
</feature>
<feature type="chain" id="PRO_5034933931" evidence="4">
    <location>
        <begin position="29"/>
        <end position="1459"/>
    </location>
</feature>
<evidence type="ECO:0000313" key="7">
    <source>
        <dbReference type="RefSeq" id="XP_022308520.1"/>
    </source>
</evidence>
<sequence length="1459" mass="166184">MLNCRLKGSLVLVCLACIWRSNDHYGKAVSMGVAHRVRECPRDEKEWQKASDRLNCSSGVLSTMNKYHCLPSHNLTTLLEFCYNRTRINVVEGHCVVLVEKKEKKHILNTYDCGRFKEGCPYYWYFSDEIYKVPACFEIDPLQHCYKAEATCQPTTWSVTVLSYTTQSTLVNKTSTNATTAETNDSEIDALPILLSLIGILGITVIIAIVAWKNRRRRKSWFGFKEISQPEGDDVEFRPLKTKVNENGQLEGNGEESKAFDTGPIEISQPEGDDEELRLLRTKVNENGQNEGNVEESGAFETGPVEISQPEGDDEELRLLRTKVNENGQNEGNVEESRAFETGPVEISQPEGDDEELRLLRTKVNEDIDRLGIDYLRNLPRDHKTFPMIAEKLKIPQEILYWNLENREKFIKSMNVGNISVFNGRAMVIGCARAGKTTLVKKIKGDKDLTTTSTSGIEIHSHAFKLNSDESTIIVTTDEEKEKGCLCLAPGMLNILEENTQETSLSVNVNVIPGQSIVTSAREEDNVVDVASRLPSSTEGTLNSNNDEVVDDTDSDVENSIKPVNNLASNVNRPREENNVVNNASNLPSSTKGTLNSHSDKAVNDTDPDVDISIQPVKTLASAVNENPGTGRSYATLEQNVDLNDCMPSVNMDNLKMLTLLDFAGQSAYYACHHIFFSPRAFFILVVDMTKELSSVATEACTNEGLIYSNWTYADYIKYWLGSIHTYSSKAAPVILAFSHSEDNGADPEKALQYFRKICECLPRKLLNHFDKRRIFSFEKLSDKNVEAFKECLAATVKSQSHWGESVPISWTKLEAVLKKLKESSNVISFSNLLKYFSETNDRKRNKEEYLLNALMFFNDTGVILFRPEIKDIIILDVQWLVDAFKRIIFDKEHMEAIENTSDIAKLQELNEHGLLSSEALNVLWRKSNFYKHRDILLDHMKQLDMLAELPEEMWYVPCMNKQQFDSTILDNCNVSSRLCFLFEFLPFVIYHRLVVACINKMEMKPRLNTKSKCFFHKETILNYNDDTHRVLIALCDNKESLHRDFPYSIEIQINVTKPREIDTRITSIIKELVCQNLNVLTQGHSSCEIYSQIGYRCRLEQFGKDIQSHIIKDEEMLASEYDCPKCNQSHIVDVQSIRRFWEGKAHPTDSNSEKEERDIKSRYPPLVPKSTIKVPGMYNIRHISVVSPDKLWVSDEDTLKQLDGTGHVLRTLDHEYKYNNDDEYEYWNKGGGHTVSVEGDLVFIAGVRNSVQRTASYRLRIQYGIHKMSSDGSITTLLTPDLLDLSPMCIHSSHTNGDLLIGFFSYSYPRTGRVMRCDGTGRKIKDIELDEEGQRLYECPDYITQNKLNGDIVVSDVWKRALVVVDRSGRHRFDYTGHSTDKFFCPYGVCTDLLGRILVIHTHTEDTDCISLLDHEGRFLTRILTESGNPNKFILRSLCVDDKNNIYVAYQDKIKVFR</sequence>